<name>A0A6N2XLB3_BACOV</name>
<dbReference type="SUPFAM" id="SSF53448">
    <property type="entry name" value="Nucleotide-diphospho-sugar transferases"/>
    <property type="match status" value="1"/>
</dbReference>
<dbReference type="EMBL" id="CACRTD010000090">
    <property type="protein sequence ID" value="VYT55012.1"/>
    <property type="molecule type" value="Genomic_DNA"/>
</dbReference>
<gene>
    <name evidence="4" type="primary">gspA</name>
    <name evidence="4" type="ORF">BOLFYP28_04764</name>
</gene>
<evidence type="ECO:0000256" key="2">
    <source>
        <dbReference type="ARBA" id="ARBA00022679"/>
    </source>
</evidence>
<dbReference type="PANTHER" id="PTHR13778:SF47">
    <property type="entry name" value="LIPOPOLYSACCHARIDE 1,3-GALACTOSYLTRANSFERASE"/>
    <property type="match status" value="1"/>
</dbReference>
<dbReference type="Gene3D" id="3.90.550.10">
    <property type="entry name" value="Spore Coat Polysaccharide Biosynthesis Protein SpsA, Chain A"/>
    <property type="match status" value="1"/>
</dbReference>
<dbReference type="InterPro" id="IPR029044">
    <property type="entry name" value="Nucleotide-diphossugar_trans"/>
</dbReference>
<evidence type="ECO:0000313" key="4">
    <source>
        <dbReference type="EMBL" id="VYT55012.1"/>
    </source>
</evidence>
<dbReference type="GO" id="GO:0016757">
    <property type="term" value="F:glycosyltransferase activity"/>
    <property type="evidence" value="ECO:0007669"/>
    <property type="project" value="UniProtKB-KW"/>
</dbReference>
<reference evidence="4" key="1">
    <citation type="submission" date="2019-11" db="EMBL/GenBank/DDBJ databases">
        <authorList>
            <person name="Feng L."/>
        </authorList>
    </citation>
    <scope>NUCLEOTIDE SEQUENCE</scope>
    <source>
        <strain evidence="4">BovatusLFYP28</strain>
    </source>
</reference>
<organism evidence="4">
    <name type="scientific">Bacteroides ovatus</name>
    <dbReference type="NCBI Taxonomy" id="28116"/>
    <lineage>
        <taxon>Bacteria</taxon>
        <taxon>Pseudomonadati</taxon>
        <taxon>Bacteroidota</taxon>
        <taxon>Bacteroidia</taxon>
        <taxon>Bacteroidales</taxon>
        <taxon>Bacteroidaceae</taxon>
        <taxon>Bacteroides</taxon>
    </lineage>
</organism>
<dbReference type="Pfam" id="PF01501">
    <property type="entry name" value="Glyco_transf_8"/>
    <property type="match status" value="1"/>
</dbReference>
<keyword evidence="1" id="KW-0328">Glycosyltransferase</keyword>
<dbReference type="CDD" id="cd04194">
    <property type="entry name" value="GT8_A4GalT_like"/>
    <property type="match status" value="1"/>
</dbReference>
<keyword evidence="3" id="KW-0479">Metal-binding</keyword>
<dbReference type="RefSeq" id="WP_004325824.1">
    <property type="nucleotide sequence ID" value="NZ_CACRTD010000090.1"/>
</dbReference>
<keyword evidence="2" id="KW-0808">Transferase</keyword>
<proteinExistence type="predicted"/>
<sequence length="328" mass="38277">MDIVLACDNNFAPYCATTIASVADHNIGTCFYLLTDNLSNENAVKLKSMTENMGSSLQIIYVDSGLFGDFPMPSSPGLSHISLATYFRLFIPLLLPLSVEKLIYLDCDIIVRHSIAKLYDIDIEDYLLGAVYHNDKLSVNNGAFKRLHIPVEQGYFNAGVLLINLKKWREEHIYEKSIEFLRNNSESIVNHDQDVLNVVCGKQTKMLSYTWNTMNYFFMENFRLSQDRVLKIYQKEEHTNVTDPVIIHFASRPKPWERLCIHPFVSEFDKYLRLTPYKRIKKKKNSVGEFWNLVIKPMILGYHRYTYIRVCGCRIYIGWLPILKRYRD</sequence>
<evidence type="ECO:0000256" key="3">
    <source>
        <dbReference type="ARBA" id="ARBA00022723"/>
    </source>
</evidence>
<dbReference type="InterPro" id="IPR050748">
    <property type="entry name" value="Glycosyltrans_8_dom-fam"/>
</dbReference>
<dbReference type="AlphaFoldDB" id="A0A6N2XLB3"/>
<dbReference type="GO" id="GO:0046872">
    <property type="term" value="F:metal ion binding"/>
    <property type="evidence" value="ECO:0007669"/>
    <property type="project" value="UniProtKB-KW"/>
</dbReference>
<protein>
    <submittedName>
        <fullName evidence="4">General stress protein A</fullName>
    </submittedName>
</protein>
<evidence type="ECO:0000256" key="1">
    <source>
        <dbReference type="ARBA" id="ARBA00022676"/>
    </source>
</evidence>
<accession>A0A6N2XLB3</accession>
<dbReference type="PANTHER" id="PTHR13778">
    <property type="entry name" value="GLYCOSYLTRANSFERASE 8 DOMAIN-CONTAINING PROTEIN"/>
    <property type="match status" value="1"/>
</dbReference>
<dbReference type="InterPro" id="IPR002495">
    <property type="entry name" value="Glyco_trans_8"/>
</dbReference>